<evidence type="ECO:0000313" key="10">
    <source>
        <dbReference type="Proteomes" id="UP000553343"/>
    </source>
</evidence>
<sequence length="305" mass="32664">MNQVIKPDVKPIFCSLKPKDIIGVAAPSARFDAQMFQKGVLALKSMGVEVHIPNGITGRHRYLAGTDRQRADVLNSLFADPKINGIIAARGGFGAMRLLPFLDWDIIAGNPKLFMGFSDATALIISLVSKTGICALHAPNLVSLGRADEQTLDSFSKNLTGCFTRIDLPSDQVLAGGCATGQLLGGNLATLVHMIGTAYQPDFTDSILFIEDVGEPAYKIDRMLTQMKMAGVLEGVKGVVTGSFENCDDDAYIPEIIQEVFFDADIPICMGIDVGHGAVNLSLPMGGAATLDADRPCLEWDFTVK</sequence>
<evidence type="ECO:0000259" key="8">
    <source>
        <dbReference type="Pfam" id="PF17676"/>
    </source>
</evidence>
<dbReference type="InterPro" id="IPR003507">
    <property type="entry name" value="S66_fam"/>
</dbReference>
<keyword evidence="5" id="KW-0720">Serine protease</keyword>
<dbReference type="GO" id="GO:0008236">
    <property type="term" value="F:serine-type peptidase activity"/>
    <property type="evidence" value="ECO:0007669"/>
    <property type="project" value="UniProtKB-KW"/>
</dbReference>
<comment type="caution">
    <text evidence="9">The sequence shown here is derived from an EMBL/GenBank/DDBJ whole genome shotgun (WGS) entry which is preliminary data.</text>
</comment>
<dbReference type="PANTHER" id="PTHR30237">
    <property type="entry name" value="MURAMOYLTETRAPEPTIDE CARBOXYPEPTIDASE"/>
    <property type="match status" value="1"/>
</dbReference>
<feature type="domain" description="LD-carboxypeptidase N-terminal" evidence="7">
    <location>
        <begin position="22"/>
        <end position="138"/>
    </location>
</feature>
<evidence type="ECO:0000313" key="9">
    <source>
        <dbReference type="EMBL" id="NWH04516.1"/>
    </source>
</evidence>
<name>A0A850TAW8_9BACT</name>
<organism evidence="9 10">
    <name type="scientific">Desulfobacter latus</name>
    <dbReference type="NCBI Taxonomy" id="2292"/>
    <lineage>
        <taxon>Bacteria</taxon>
        <taxon>Pseudomonadati</taxon>
        <taxon>Thermodesulfobacteriota</taxon>
        <taxon>Desulfobacteria</taxon>
        <taxon>Desulfobacterales</taxon>
        <taxon>Desulfobacteraceae</taxon>
        <taxon>Desulfobacter</taxon>
    </lineage>
</organism>
<dbReference type="Proteomes" id="UP000553343">
    <property type="component" value="Unassembled WGS sequence"/>
</dbReference>
<evidence type="ECO:0000256" key="3">
    <source>
        <dbReference type="ARBA" id="ARBA00022670"/>
    </source>
</evidence>
<keyword evidence="10" id="KW-1185">Reference proteome</keyword>
<keyword evidence="3" id="KW-0645">Protease</keyword>
<keyword evidence="2 9" id="KW-0121">Carboxypeptidase</keyword>
<evidence type="ECO:0000256" key="6">
    <source>
        <dbReference type="PIRSR" id="PIRSR028757-1"/>
    </source>
</evidence>
<feature type="active site" description="Nucleophile" evidence="6">
    <location>
        <position position="118"/>
    </location>
</feature>
<dbReference type="SUPFAM" id="SSF52317">
    <property type="entry name" value="Class I glutamine amidotransferase-like"/>
    <property type="match status" value="1"/>
</dbReference>
<evidence type="ECO:0000256" key="4">
    <source>
        <dbReference type="ARBA" id="ARBA00022801"/>
    </source>
</evidence>
<dbReference type="Pfam" id="PF02016">
    <property type="entry name" value="Peptidase_S66"/>
    <property type="match status" value="1"/>
</dbReference>
<dbReference type="EMBL" id="JACADJ010000013">
    <property type="protein sequence ID" value="NWH04516.1"/>
    <property type="molecule type" value="Genomic_DNA"/>
</dbReference>
<dbReference type="SUPFAM" id="SSF141986">
    <property type="entry name" value="LD-carboxypeptidase A C-terminal domain-like"/>
    <property type="match status" value="1"/>
</dbReference>
<reference evidence="9 10" key="1">
    <citation type="submission" date="2020-06" db="EMBL/GenBank/DDBJ databases">
        <title>High-quality draft genome of sulfate reducer Desulfobacter latus type strain AcrS2 isolated from marine sediment.</title>
        <authorList>
            <person name="Hoppe M."/>
            <person name="Larsen C.K."/>
            <person name="Marshall I.P.G."/>
            <person name="Schramm A."/>
            <person name="Marietou A.G."/>
        </authorList>
    </citation>
    <scope>NUCLEOTIDE SEQUENCE [LARGE SCALE GENOMIC DNA]</scope>
    <source>
        <strain evidence="9 10">AcRS2</strain>
    </source>
</reference>
<accession>A0A850TAW8</accession>
<protein>
    <submittedName>
        <fullName evidence="9">LD-carboxypeptidase</fullName>
    </submittedName>
</protein>
<evidence type="ECO:0000256" key="1">
    <source>
        <dbReference type="ARBA" id="ARBA00010233"/>
    </source>
</evidence>
<dbReference type="CDD" id="cd07025">
    <property type="entry name" value="Peptidase_S66"/>
    <property type="match status" value="1"/>
</dbReference>
<dbReference type="Pfam" id="PF17676">
    <property type="entry name" value="Peptidase_S66C"/>
    <property type="match status" value="1"/>
</dbReference>
<comment type="similarity">
    <text evidence="1">Belongs to the peptidase S66 family.</text>
</comment>
<dbReference type="InterPro" id="IPR040449">
    <property type="entry name" value="Peptidase_S66_N"/>
</dbReference>
<evidence type="ECO:0000256" key="5">
    <source>
        <dbReference type="ARBA" id="ARBA00022825"/>
    </source>
</evidence>
<evidence type="ECO:0000259" key="7">
    <source>
        <dbReference type="Pfam" id="PF02016"/>
    </source>
</evidence>
<dbReference type="InterPro" id="IPR040921">
    <property type="entry name" value="Peptidase_S66C"/>
</dbReference>
<keyword evidence="4" id="KW-0378">Hydrolase</keyword>
<dbReference type="InterPro" id="IPR027478">
    <property type="entry name" value="LdcA_N"/>
</dbReference>
<dbReference type="AlphaFoldDB" id="A0A850TAW8"/>
<proteinExistence type="inferred from homology"/>
<feature type="active site" description="Charge relay system" evidence="6">
    <location>
        <position position="276"/>
    </location>
</feature>
<dbReference type="Gene3D" id="3.50.30.60">
    <property type="entry name" value="LD-carboxypeptidase A C-terminal domain-like"/>
    <property type="match status" value="1"/>
</dbReference>
<feature type="domain" description="LD-carboxypeptidase C-terminal" evidence="8">
    <location>
        <begin position="180"/>
        <end position="291"/>
    </location>
</feature>
<dbReference type="PIRSF" id="PIRSF028757">
    <property type="entry name" value="LD-carboxypeptidase"/>
    <property type="match status" value="1"/>
</dbReference>
<dbReference type="GO" id="GO:0004180">
    <property type="term" value="F:carboxypeptidase activity"/>
    <property type="evidence" value="ECO:0007669"/>
    <property type="project" value="UniProtKB-KW"/>
</dbReference>
<gene>
    <name evidence="9" type="ORF">HXW94_05840</name>
</gene>
<dbReference type="PANTHER" id="PTHR30237:SF2">
    <property type="entry name" value="MUREIN TETRAPEPTIDE CARBOXYPEPTIDASE"/>
    <property type="match status" value="1"/>
</dbReference>
<dbReference type="InterPro" id="IPR027461">
    <property type="entry name" value="Carboxypeptidase_A_C_sf"/>
</dbReference>
<evidence type="ECO:0000256" key="2">
    <source>
        <dbReference type="ARBA" id="ARBA00022645"/>
    </source>
</evidence>
<dbReference type="GO" id="GO:0006508">
    <property type="term" value="P:proteolysis"/>
    <property type="evidence" value="ECO:0007669"/>
    <property type="project" value="UniProtKB-KW"/>
</dbReference>
<feature type="active site" description="Charge relay system" evidence="6">
    <location>
        <position position="211"/>
    </location>
</feature>
<dbReference type="Gene3D" id="3.40.50.10740">
    <property type="entry name" value="Class I glutamine amidotransferase-like"/>
    <property type="match status" value="1"/>
</dbReference>
<dbReference type="InterPro" id="IPR029062">
    <property type="entry name" value="Class_I_gatase-like"/>
</dbReference>